<evidence type="ECO:0000313" key="1">
    <source>
        <dbReference type="EMBL" id="OMJ69423.1"/>
    </source>
</evidence>
<gene>
    <name evidence="1" type="ORF">SteCoe_32854</name>
</gene>
<evidence type="ECO:0000313" key="2">
    <source>
        <dbReference type="Proteomes" id="UP000187209"/>
    </source>
</evidence>
<dbReference type="Proteomes" id="UP000187209">
    <property type="component" value="Unassembled WGS sequence"/>
</dbReference>
<keyword evidence="2" id="KW-1185">Reference proteome</keyword>
<reference evidence="1 2" key="1">
    <citation type="submission" date="2016-11" db="EMBL/GenBank/DDBJ databases">
        <title>The macronuclear genome of Stentor coeruleus: a giant cell with tiny introns.</title>
        <authorList>
            <person name="Slabodnick M."/>
            <person name="Ruby J.G."/>
            <person name="Reiff S.B."/>
            <person name="Swart E.C."/>
            <person name="Gosai S."/>
            <person name="Prabakaran S."/>
            <person name="Witkowska E."/>
            <person name="Larue G.E."/>
            <person name="Fisher S."/>
            <person name="Freeman R.M."/>
            <person name="Gunawardena J."/>
            <person name="Chu W."/>
            <person name="Stover N.A."/>
            <person name="Gregory B.D."/>
            <person name="Nowacki M."/>
            <person name="Derisi J."/>
            <person name="Roy S.W."/>
            <person name="Marshall W.F."/>
            <person name="Sood P."/>
        </authorList>
    </citation>
    <scope>NUCLEOTIDE SEQUENCE [LARGE SCALE GENOMIC DNA]</scope>
    <source>
        <strain evidence="1">WM001</strain>
    </source>
</reference>
<comment type="caution">
    <text evidence="1">The sequence shown here is derived from an EMBL/GenBank/DDBJ whole genome shotgun (WGS) entry which is preliminary data.</text>
</comment>
<name>A0A1R2AY15_9CILI</name>
<protein>
    <submittedName>
        <fullName evidence="1">Uncharacterized protein</fullName>
    </submittedName>
</protein>
<dbReference type="AlphaFoldDB" id="A0A1R2AY15"/>
<dbReference type="EMBL" id="MPUH01001200">
    <property type="protein sequence ID" value="OMJ69423.1"/>
    <property type="molecule type" value="Genomic_DNA"/>
</dbReference>
<sequence length="363" mass="42074">MQSNLSSLTQFSIPNSPEIIAIRQFQDPSLYKTIGILILKLLARFRRNKNIVNHLHNALKIFQKEINENIPSNIAYTNYFIKLADYIVAMDNETNAFFHINEGLNNSQFLACIELAIKGLLSTLTKEKNLIPDFNDTKDFEINNSTLFTALMNKFGIATKLYYINTQPETFYPARMSTYPLMHILFNQSENNGIVTKSYYEVYTDELFKIESNNNITANELEAYPFSYSNKESRFLSQSLTIQKPILQVTIPASLLDDLLNEIMRVNNNTMPSQIYQMMKPFADNSKTILNLASFRRATLQKNSDTFYACNICGFDRETSFFLYDKCKNCKVCKNCRKLSLDQCKACFRYYDDSEKFIFNNSQ</sequence>
<proteinExistence type="predicted"/>
<accession>A0A1R2AY15</accession>
<organism evidence="1 2">
    <name type="scientific">Stentor coeruleus</name>
    <dbReference type="NCBI Taxonomy" id="5963"/>
    <lineage>
        <taxon>Eukaryota</taxon>
        <taxon>Sar</taxon>
        <taxon>Alveolata</taxon>
        <taxon>Ciliophora</taxon>
        <taxon>Postciliodesmatophora</taxon>
        <taxon>Heterotrichea</taxon>
        <taxon>Heterotrichida</taxon>
        <taxon>Stentoridae</taxon>
        <taxon>Stentor</taxon>
    </lineage>
</organism>